<evidence type="ECO:0000313" key="1">
    <source>
        <dbReference type="EMBL" id="GEC17393.1"/>
    </source>
</evidence>
<evidence type="ECO:0000313" key="2">
    <source>
        <dbReference type="Proteomes" id="UP000318825"/>
    </source>
</evidence>
<protein>
    <submittedName>
        <fullName evidence="1">Uncharacterized protein</fullName>
    </submittedName>
</protein>
<proteinExistence type="predicted"/>
<name>A0A4Y3WES2_NITWI</name>
<gene>
    <name evidence="1" type="ORF">NWI01_32850</name>
</gene>
<dbReference type="EMBL" id="BJNF01000106">
    <property type="protein sequence ID" value="GEC17393.1"/>
    <property type="molecule type" value="Genomic_DNA"/>
</dbReference>
<organism evidence="1 2">
    <name type="scientific">Nitrobacter winogradskyi</name>
    <name type="common">Nitrobacter agilis</name>
    <dbReference type="NCBI Taxonomy" id="913"/>
    <lineage>
        <taxon>Bacteria</taxon>
        <taxon>Pseudomonadati</taxon>
        <taxon>Pseudomonadota</taxon>
        <taxon>Alphaproteobacteria</taxon>
        <taxon>Hyphomicrobiales</taxon>
        <taxon>Nitrobacteraceae</taxon>
        <taxon>Nitrobacter</taxon>
    </lineage>
</organism>
<accession>A0A4Y3WES2</accession>
<dbReference type="OrthoDB" id="8141531at2"/>
<dbReference type="Proteomes" id="UP000318825">
    <property type="component" value="Unassembled WGS sequence"/>
</dbReference>
<sequence length="66" mass="7356">MQIGRRFKQTTSFQDRLSAFISGARYEANAAPGGADEYELRKKIRQAETAANIEAWASSPELQPPK</sequence>
<reference evidence="1 2" key="1">
    <citation type="submission" date="2019-06" db="EMBL/GenBank/DDBJ databases">
        <title>Whole genome shotgun sequence of Nitrobacter winogradskyi NBRC 14297.</title>
        <authorList>
            <person name="Hosoyama A."/>
            <person name="Uohara A."/>
            <person name="Ohji S."/>
            <person name="Ichikawa N."/>
        </authorList>
    </citation>
    <scope>NUCLEOTIDE SEQUENCE [LARGE SCALE GENOMIC DNA]</scope>
    <source>
        <strain evidence="1 2">NBRC 14297</strain>
    </source>
</reference>
<comment type="caution">
    <text evidence="1">The sequence shown here is derived from an EMBL/GenBank/DDBJ whole genome shotgun (WGS) entry which is preliminary data.</text>
</comment>
<dbReference type="AlphaFoldDB" id="A0A4Y3WES2"/>
<dbReference type="RefSeq" id="WP_141385140.1">
    <property type="nucleotide sequence ID" value="NZ_BJNF01000106.1"/>
</dbReference>